<reference evidence="2 3" key="1">
    <citation type="submission" date="2019-07" db="EMBL/GenBank/DDBJ databases">
        <title>Genomic Encyclopedia of Type Strains, Phase IV (KMG-IV): sequencing the most valuable type-strain genomes for metagenomic binning, comparative biology and taxonomic classification.</title>
        <authorList>
            <person name="Goeker M."/>
        </authorList>
    </citation>
    <scope>NUCLEOTIDE SEQUENCE [LARGE SCALE GENOMIC DNA]</scope>
    <source>
        <strain evidence="2 3">DSM 18961</strain>
    </source>
</reference>
<evidence type="ECO:0000313" key="3">
    <source>
        <dbReference type="Proteomes" id="UP000323136"/>
    </source>
</evidence>
<dbReference type="Pfam" id="PF13302">
    <property type="entry name" value="Acetyltransf_3"/>
    <property type="match status" value="1"/>
</dbReference>
<evidence type="ECO:0000313" key="2">
    <source>
        <dbReference type="EMBL" id="TYQ00008.1"/>
    </source>
</evidence>
<feature type="domain" description="N-acetyltransferase" evidence="1">
    <location>
        <begin position="18"/>
        <end position="177"/>
    </location>
</feature>
<organism evidence="2 3">
    <name type="scientific">Tenacibaculum adriaticum</name>
    <dbReference type="NCBI Taxonomy" id="413713"/>
    <lineage>
        <taxon>Bacteria</taxon>
        <taxon>Pseudomonadati</taxon>
        <taxon>Bacteroidota</taxon>
        <taxon>Flavobacteriia</taxon>
        <taxon>Flavobacteriales</taxon>
        <taxon>Flavobacteriaceae</taxon>
        <taxon>Tenacibaculum</taxon>
    </lineage>
</organism>
<dbReference type="GO" id="GO:0016747">
    <property type="term" value="F:acyltransferase activity, transferring groups other than amino-acyl groups"/>
    <property type="evidence" value="ECO:0007669"/>
    <property type="project" value="InterPro"/>
</dbReference>
<dbReference type="Gene3D" id="3.40.630.30">
    <property type="match status" value="1"/>
</dbReference>
<dbReference type="InterPro" id="IPR000182">
    <property type="entry name" value="GNAT_dom"/>
</dbReference>
<dbReference type="PROSITE" id="PS51186">
    <property type="entry name" value="GNAT"/>
    <property type="match status" value="1"/>
</dbReference>
<dbReference type="Proteomes" id="UP000323136">
    <property type="component" value="Unassembled WGS sequence"/>
</dbReference>
<keyword evidence="3" id="KW-1185">Reference proteome</keyword>
<keyword evidence="2" id="KW-0808">Transferase</keyword>
<gene>
    <name evidence="2" type="ORF">C7447_101616</name>
</gene>
<dbReference type="EMBL" id="VNIA01000001">
    <property type="protein sequence ID" value="TYQ00008.1"/>
    <property type="molecule type" value="Genomic_DNA"/>
</dbReference>
<dbReference type="PANTHER" id="PTHR43792:SF1">
    <property type="entry name" value="N-ACETYLTRANSFERASE DOMAIN-CONTAINING PROTEIN"/>
    <property type="match status" value="1"/>
</dbReference>
<comment type="caution">
    <text evidence="2">The sequence shown here is derived from an EMBL/GenBank/DDBJ whole genome shotgun (WGS) entry which is preliminary data.</text>
</comment>
<proteinExistence type="predicted"/>
<name>A0A5S5DVP3_9FLAO</name>
<protein>
    <submittedName>
        <fullName evidence="2">RimJ/RimL family protein N-acetyltransferase</fullName>
    </submittedName>
</protein>
<dbReference type="InterPro" id="IPR016181">
    <property type="entry name" value="Acyl_CoA_acyltransferase"/>
</dbReference>
<dbReference type="PANTHER" id="PTHR43792">
    <property type="entry name" value="GNAT FAMILY, PUTATIVE (AFU_ORTHOLOGUE AFUA_3G00765)-RELATED-RELATED"/>
    <property type="match status" value="1"/>
</dbReference>
<accession>A0A5S5DVP3</accession>
<dbReference type="SUPFAM" id="SSF55729">
    <property type="entry name" value="Acyl-CoA N-acyltransferases (Nat)"/>
    <property type="match status" value="1"/>
</dbReference>
<dbReference type="AlphaFoldDB" id="A0A5S5DVP3"/>
<evidence type="ECO:0000259" key="1">
    <source>
        <dbReference type="PROSITE" id="PS51186"/>
    </source>
</evidence>
<sequence length="178" mass="20421">MTNENKMSTYKTFETARLILKPTQVEDAAFILELLNTPKWIEYIGDRKVYTLEDAKTYIKTRMLPQLEKLGYGNFTLVRKEDNAKMGCCGLYDREGVDGLDIGFSFLPEYEGKGYAFEASEKLKNVAFNEFGIEKISAITTKTNSSSQKLLEKLGLKFVKYTTIPNDEEELMLYEITK</sequence>
<dbReference type="InterPro" id="IPR051531">
    <property type="entry name" value="N-acetyltransferase"/>
</dbReference>